<gene>
    <name evidence="3" type="ORF">ACIB24_01945</name>
</gene>
<protein>
    <submittedName>
        <fullName evidence="3">Maleylpyruvate isomerase family mycothiol-dependent enzyme</fullName>
    </submittedName>
</protein>
<organism evidence="3 4">
    <name type="scientific">Spongisporangium articulatum</name>
    <dbReference type="NCBI Taxonomy" id="3362603"/>
    <lineage>
        <taxon>Bacteria</taxon>
        <taxon>Bacillati</taxon>
        <taxon>Actinomycetota</taxon>
        <taxon>Actinomycetes</taxon>
        <taxon>Kineosporiales</taxon>
        <taxon>Kineosporiaceae</taxon>
        <taxon>Spongisporangium</taxon>
    </lineage>
</organism>
<dbReference type="GO" id="GO:0016853">
    <property type="term" value="F:isomerase activity"/>
    <property type="evidence" value="ECO:0007669"/>
    <property type="project" value="UniProtKB-KW"/>
</dbReference>
<accession>A0ABW8AHJ6</accession>
<dbReference type="RefSeq" id="WP_398274360.1">
    <property type="nucleotide sequence ID" value="NZ_JBITLV010000001.1"/>
</dbReference>
<keyword evidence="4" id="KW-1185">Reference proteome</keyword>
<dbReference type="Pfam" id="PF07398">
    <property type="entry name" value="MDMPI_C"/>
    <property type="match status" value="1"/>
</dbReference>
<evidence type="ECO:0000313" key="4">
    <source>
        <dbReference type="Proteomes" id="UP001612915"/>
    </source>
</evidence>
<dbReference type="PANTHER" id="PTHR40758">
    <property type="entry name" value="CONSERVED PROTEIN"/>
    <property type="match status" value="1"/>
</dbReference>
<feature type="domain" description="Mycothiol-dependent maleylpyruvate isomerase metal-binding" evidence="2">
    <location>
        <begin position="15"/>
        <end position="132"/>
    </location>
</feature>
<dbReference type="Proteomes" id="UP001612915">
    <property type="component" value="Unassembled WGS sequence"/>
</dbReference>
<dbReference type="PANTHER" id="PTHR40758:SF1">
    <property type="entry name" value="CONSERVED PROTEIN"/>
    <property type="match status" value="1"/>
</dbReference>
<dbReference type="NCBIfam" id="TIGR03083">
    <property type="entry name" value="maleylpyruvate isomerase family mycothiol-dependent enzyme"/>
    <property type="match status" value="1"/>
</dbReference>
<name>A0ABW8AHJ6_9ACTN</name>
<dbReference type="InterPro" id="IPR024344">
    <property type="entry name" value="MDMPI_metal-binding"/>
</dbReference>
<dbReference type="InterPro" id="IPR034660">
    <property type="entry name" value="DinB/YfiT-like"/>
</dbReference>
<evidence type="ECO:0000259" key="1">
    <source>
        <dbReference type="Pfam" id="PF07398"/>
    </source>
</evidence>
<dbReference type="Gene3D" id="1.20.120.450">
    <property type="entry name" value="dinb family like domain"/>
    <property type="match status" value="1"/>
</dbReference>
<dbReference type="InterPro" id="IPR017517">
    <property type="entry name" value="Maleyloyr_isom"/>
</dbReference>
<dbReference type="InterPro" id="IPR010872">
    <property type="entry name" value="MDMPI_C-term_domain"/>
</dbReference>
<dbReference type="Pfam" id="PF11716">
    <property type="entry name" value="MDMPI_N"/>
    <property type="match status" value="1"/>
</dbReference>
<feature type="domain" description="MDMPI C-terminal" evidence="1">
    <location>
        <begin position="146"/>
        <end position="224"/>
    </location>
</feature>
<evidence type="ECO:0000259" key="2">
    <source>
        <dbReference type="Pfam" id="PF11716"/>
    </source>
</evidence>
<sequence>MPTTVPLLTPAQGLAQFERNAAALTALIPEADLDAPVAACPGWTFADLVAHVGEIHQWARHAVLAGSPDGPYTPPDGDLAAWYAQHASALAETLRTTDPDAPVWHFGPKPRTAAFWSRRQAHETAVHLYDAAHSQGLEHELDPAAALDAVDEALTMFYPRQVRLGRIAEPDPGLTVRTAGHEWTVGREPAAAVEGPPDAVLLLLWNRIGLDDDRLTSSGDRGCAAAVLAAGIVP</sequence>
<evidence type="ECO:0000313" key="3">
    <source>
        <dbReference type="EMBL" id="MFI7585819.1"/>
    </source>
</evidence>
<keyword evidence="3" id="KW-0413">Isomerase</keyword>
<dbReference type="EMBL" id="JBITLV010000001">
    <property type="protein sequence ID" value="MFI7585819.1"/>
    <property type="molecule type" value="Genomic_DNA"/>
</dbReference>
<proteinExistence type="predicted"/>
<reference evidence="3 4" key="1">
    <citation type="submission" date="2024-10" db="EMBL/GenBank/DDBJ databases">
        <title>The Natural Products Discovery Center: Release of the First 8490 Sequenced Strains for Exploring Actinobacteria Biosynthetic Diversity.</title>
        <authorList>
            <person name="Kalkreuter E."/>
            <person name="Kautsar S.A."/>
            <person name="Yang D."/>
            <person name="Bader C.D."/>
            <person name="Teijaro C.N."/>
            <person name="Fluegel L."/>
            <person name="Davis C.M."/>
            <person name="Simpson J.R."/>
            <person name="Lauterbach L."/>
            <person name="Steele A.D."/>
            <person name="Gui C."/>
            <person name="Meng S."/>
            <person name="Li G."/>
            <person name="Viehrig K."/>
            <person name="Ye F."/>
            <person name="Su P."/>
            <person name="Kiefer A.F."/>
            <person name="Nichols A."/>
            <person name="Cepeda A.J."/>
            <person name="Yan W."/>
            <person name="Fan B."/>
            <person name="Jiang Y."/>
            <person name="Adhikari A."/>
            <person name="Zheng C.-J."/>
            <person name="Schuster L."/>
            <person name="Cowan T.M."/>
            <person name="Smanski M.J."/>
            <person name="Chevrette M.G."/>
            <person name="De Carvalho L.P.S."/>
            <person name="Shen B."/>
        </authorList>
    </citation>
    <scope>NUCLEOTIDE SEQUENCE [LARGE SCALE GENOMIC DNA]</scope>
    <source>
        <strain evidence="3 4">NPDC049639</strain>
    </source>
</reference>
<dbReference type="SUPFAM" id="SSF109854">
    <property type="entry name" value="DinB/YfiT-like putative metalloenzymes"/>
    <property type="match status" value="1"/>
</dbReference>
<comment type="caution">
    <text evidence="3">The sequence shown here is derived from an EMBL/GenBank/DDBJ whole genome shotgun (WGS) entry which is preliminary data.</text>
</comment>